<dbReference type="RefSeq" id="WP_191123463.1">
    <property type="nucleotide sequence ID" value="NZ_JACXWY010000002.1"/>
</dbReference>
<proteinExistence type="predicted"/>
<dbReference type="EMBL" id="JACXWY010000002">
    <property type="protein sequence ID" value="MBD3844879.1"/>
    <property type="molecule type" value="Genomic_DNA"/>
</dbReference>
<evidence type="ECO:0000313" key="1">
    <source>
        <dbReference type="EMBL" id="MBD3844879.1"/>
    </source>
</evidence>
<protein>
    <submittedName>
        <fullName evidence="1">Uncharacterized protein</fullName>
    </submittedName>
</protein>
<accession>A0A927E9V8</accession>
<organism evidence="1 2">
    <name type="scientific">Bosea spartocytisi</name>
    <dbReference type="NCBI Taxonomy" id="2773451"/>
    <lineage>
        <taxon>Bacteria</taxon>
        <taxon>Pseudomonadati</taxon>
        <taxon>Pseudomonadota</taxon>
        <taxon>Alphaproteobacteria</taxon>
        <taxon>Hyphomicrobiales</taxon>
        <taxon>Boseaceae</taxon>
        <taxon>Bosea</taxon>
    </lineage>
</organism>
<dbReference type="AlphaFoldDB" id="A0A927E9V8"/>
<dbReference type="Proteomes" id="UP000619295">
    <property type="component" value="Unassembled WGS sequence"/>
</dbReference>
<comment type="caution">
    <text evidence="1">The sequence shown here is derived from an EMBL/GenBank/DDBJ whole genome shotgun (WGS) entry which is preliminary data.</text>
</comment>
<keyword evidence="2" id="KW-1185">Reference proteome</keyword>
<sequence length="147" mass="16080">MSYQAEPYSDPGYGAKRFLITTDEGRQFDVSVAVDESEIPALVAFHLNPPAPAPYPVLPTIDDYRAAIQAHVDATAQARNYDSGLTCASYVGSTNPAWAAEAAAFVAWRDAVWVYAFTELPKVQSGQREQPTIAAFLDELPVMIWPN</sequence>
<name>A0A927E9V8_9HYPH</name>
<gene>
    <name evidence="1" type="ORF">IED13_04160</name>
</gene>
<reference evidence="1" key="1">
    <citation type="submission" date="2020-09" db="EMBL/GenBank/DDBJ databases">
        <title>Bosea spartocytisi sp. nov. a root nodule endophyte of Spartocytisus supranubius in the high mountain ecosystem fo the Teide National Park (Canary Islands, Spain).</title>
        <authorList>
            <person name="Pulido-Suarez L."/>
            <person name="Peix A."/>
            <person name="Igual J.M."/>
            <person name="Socas-Perez N."/>
            <person name="Velazquez E."/>
            <person name="Flores-Felix J.D."/>
            <person name="Leon-Barrios M."/>
        </authorList>
    </citation>
    <scope>NUCLEOTIDE SEQUENCE</scope>
    <source>
        <strain evidence="1">SSUT16</strain>
    </source>
</reference>
<evidence type="ECO:0000313" key="2">
    <source>
        <dbReference type="Proteomes" id="UP000619295"/>
    </source>
</evidence>